<organism evidence="2 3">
    <name type="scientific">Elysia crispata</name>
    <name type="common">lettuce slug</name>
    <dbReference type="NCBI Taxonomy" id="231223"/>
    <lineage>
        <taxon>Eukaryota</taxon>
        <taxon>Metazoa</taxon>
        <taxon>Spiralia</taxon>
        <taxon>Lophotrochozoa</taxon>
        <taxon>Mollusca</taxon>
        <taxon>Gastropoda</taxon>
        <taxon>Heterobranchia</taxon>
        <taxon>Euthyneura</taxon>
        <taxon>Panpulmonata</taxon>
        <taxon>Sacoglossa</taxon>
        <taxon>Placobranchoidea</taxon>
        <taxon>Plakobranchidae</taxon>
        <taxon>Elysia</taxon>
    </lineage>
</organism>
<sequence length="447" mass="48767">MQTHSNTSNCHRIFVVIVVISASCRPTVVNGHLSEGELLLERSPLAWVGRSAQTGELGQRSGDVSPCGRLLPAELRPLLGCGLRDGPSDQLGQRVQVKLRSTVKIVDTVSIECKHSREPSCQRFLLFRPRQQRRDGGTGRSQCTSFNRALPRLSAPVKVICVESNPRNACAIGKHFPFASERIGFFYRPFTRVWARLQLEVPTISMILAAVLLASVVATSALFRPPFLPIFGPRPLVPMFGPGPLLPIRPLMPLVPPVMPIAPPMLRFQNRQRRRRVGQQIEEVGFVESRPRTRPFVAKQTGQANRRDRPIDGVTVNLIDSRDTARSDVYLVDYGRDGMFDSGMDLALDGPGLNFDVGLGGLGLHGPDVSAMDMGAGFLTDDRFRSGDVSIDGNVYINNSPKPGAGDGGSLSAPLGTPVGATVAWLVLLTSLITLSQRCHSTREAWL</sequence>
<comment type="caution">
    <text evidence="2">The sequence shown here is derived from an EMBL/GenBank/DDBJ whole genome shotgun (WGS) entry which is preliminary data.</text>
</comment>
<keyword evidence="3" id="KW-1185">Reference proteome</keyword>
<protein>
    <submittedName>
        <fullName evidence="2">Uncharacterized protein</fullName>
    </submittedName>
</protein>
<keyword evidence="1" id="KW-0812">Transmembrane</keyword>
<reference evidence="2" key="1">
    <citation type="journal article" date="2023" name="G3 (Bethesda)">
        <title>A reference genome for the long-term kleptoplast-retaining sea slug Elysia crispata morphotype clarki.</title>
        <authorList>
            <person name="Eastman K.E."/>
            <person name="Pendleton A.L."/>
            <person name="Shaikh M.A."/>
            <person name="Suttiyut T."/>
            <person name="Ogas R."/>
            <person name="Tomko P."/>
            <person name="Gavelis G."/>
            <person name="Widhalm J.R."/>
            <person name="Wisecaver J.H."/>
        </authorList>
    </citation>
    <scope>NUCLEOTIDE SEQUENCE</scope>
    <source>
        <strain evidence="2">ECLA1</strain>
    </source>
</reference>
<proteinExistence type="predicted"/>
<gene>
    <name evidence="2" type="ORF">RRG08_057231</name>
</gene>
<dbReference type="EMBL" id="JAWDGP010002752">
    <property type="protein sequence ID" value="KAK3780240.1"/>
    <property type="molecule type" value="Genomic_DNA"/>
</dbReference>
<keyword evidence="1" id="KW-0472">Membrane</keyword>
<dbReference type="AlphaFoldDB" id="A0AAE1DS24"/>
<evidence type="ECO:0000313" key="3">
    <source>
        <dbReference type="Proteomes" id="UP001283361"/>
    </source>
</evidence>
<keyword evidence="1" id="KW-1133">Transmembrane helix</keyword>
<evidence type="ECO:0000256" key="1">
    <source>
        <dbReference type="SAM" id="Phobius"/>
    </source>
</evidence>
<name>A0AAE1DS24_9GAST</name>
<accession>A0AAE1DS24</accession>
<evidence type="ECO:0000313" key="2">
    <source>
        <dbReference type="EMBL" id="KAK3780240.1"/>
    </source>
</evidence>
<feature type="transmembrane region" description="Helical" evidence="1">
    <location>
        <begin position="206"/>
        <end position="227"/>
    </location>
</feature>
<dbReference type="Proteomes" id="UP001283361">
    <property type="component" value="Unassembled WGS sequence"/>
</dbReference>